<comment type="caution">
    <text evidence="1">The sequence shown here is derived from an EMBL/GenBank/DDBJ whole genome shotgun (WGS) entry which is preliminary data.</text>
</comment>
<dbReference type="Pfam" id="PF08238">
    <property type="entry name" value="Sel1"/>
    <property type="match status" value="4"/>
</dbReference>
<organism evidence="1 2">
    <name type="scientific">Rhizophagus clarus</name>
    <dbReference type="NCBI Taxonomy" id="94130"/>
    <lineage>
        <taxon>Eukaryota</taxon>
        <taxon>Fungi</taxon>
        <taxon>Fungi incertae sedis</taxon>
        <taxon>Mucoromycota</taxon>
        <taxon>Glomeromycotina</taxon>
        <taxon>Glomeromycetes</taxon>
        <taxon>Glomerales</taxon>
        <taxon>Glomeraceae</taxon>
        <taxon>Rhizophagus</taxon>
    </lineage>
</organism>
<dbReference type="Gene3D" id="1.25.40.10">
    <property type="entry name" value="Tetratricopeptide repeat domain"/>
    <property type="match status" value="1"/>
</dbReference>
<reference evidence="1" key="1">
    <citation type="submission" date="2019-10" db="EMBL/GenBank/DDBJ databases">
        <title>Conservation and host-specific expression of non-tandemly repeated heterogenous ribosome RNA gene in arbuscular mycorrhizal fungi.</title>
        <authorList>
            <person name="Maeda T."/>
            <person name="Kobayashi Y."/>
            <person name="Nakagawa T."/>
            <person name="Ezawa T."/>
            <person name="Yamaguchi K."/>
            <person name="Bino T."/>
            <person name="Nishimoto Y."/>
            <person name="Shigenobu S."/>
            <person name="Kawaguchi M."/>
        </authorList>
    </citation>
    <scope>NUCLEOTIDE SEQUENCE</scope>
    <source>
        <strain evidence="1">HR1</strain>
    </source>
</reference>
<evidence type="ECO:0000313" key="1">
    <source>
        <dbReference type="EMBL" id="GET03244.1"/>
    </source>
</evidence>
<dbReference type="GO" id="GO:0016301">
    <property type="term" value="F:kinase activity"/>
    <property type="evidence" value="ECO:0007669"/>
    <property type="project" value="UniProtKB-KW"/>
</dbReference>
<sequence length="370" mass="43017">MVLRYIYGGRLALEEYDTLDIIKILLEKCMISLIQHDNIKINVIQVWEQVLKWGITQNPELPSDPSSYSKDDFITLKYTLQQCMPCIDFFNLSSKEYLDKVYPYKKVIPKDLRENLFKYFMDHSNNNSELTNITKETDSMAVPSIQNNLSNEKYLNIIVDEINDFIHKLLNKGIDLESLKRHVIEYFKDHNINAQETYTWLLNNQIIANKSMSYGQNSAGYCYDCGIGTKKDFKKAFYWYEKAANNGNRKAMHNVGRCYINGNGVEKDYNKAFESFKQSAERGNFIGITKLGYCYYEGIGTKIDRQKAFESYQNGANLGDKIAQNNLASMYEKGEVIAKDIDKAIYWYNKSANQGYEKAKNSLERLHKYL</sequence>
<dbReference type="SMART" id="SM00671">
    <property type="entry name" value="SEL1"/>
    <property type="match status" value="4"/>
</dbReference>
<dbReference type="InterPro" id="IPR006597">
    <property type="entry name" value="Sel1-like"/>
</dbReference>
<dbReference type="Proteomes" id="UP000615446">
    <property type="component" value="Unassembled WGS sequence"/>
</dbReference>
<dbReference type="AlphaFoldDB" id="A0A8H3MI78"/>
<keyword evidence="1" id="KW-0808">Transferase</keyword>
<dbReference type="EMBL" id="BLAL01000319">
    <property type="protein sequence ID" value="GET03244.1"/>
    <property type="molecule type" value="Genomic_DNA"/>
</dbReference>
<keyword evidence="1" id="KW-0418">Kinase</keyword>
<dbReference type="SUPFAM" id="SSF81901">
    <property type="entry name" value="HCP-like"/>
    <property type="match status" value="1"/>
</dbReference>
<evidence type="ECO:0000313" key="2">
    <source>
        <dbReference type="Proteomes" id="UP000615446"/>
    </source>
</evidence>
<gene>
    <name evidence="1" type="ORF">RCL2_002959100</name>
</gene>
<protein>
    <submittedName>
        <fullName evidence="1">Kinase-like domain-containing protein</fullName>
    </submittedName>
</protein>
<name>A0A8H3MI78_9GLOM</name>
<accession>A0A8H3MI78</accession>
<dbReference type="PANTHER" id="PTHR43628">
    <property type="entry name" value="ACTIVATOR OF C KINASE PROTEIN 1-RELATED"/>
    <property type="match status" value="1"/>
</dbReference>
<dbReference type="InterPro" id="IPR011990">
    <property type="entry name" value="TPR-like_helical_dom_sf"/>
</dbReference>
<dbReference type="InterPro" id="IPR052945">
    <property type="entry name" value="Mitotic_Regulator"/>
</dbReference>
<proteinExistence type="predicted"/>
<dbReference type="PANTHER" id="PTHR43628:SF1">
    <property type="entry name" value="CHITIN SYNTHASE REGULATORY FACTOR 2-RELATED"/>
    <property type="match status" value="1"/>
</dbReference>
<dbReference type="OrthoDB" id="272077at2759"/>